<evidence type="ECO:0000313" key="3">
    <source>
        <dbReference type="EMBL" id="KPV46104.1"/>
    </source>
</evidence>
<dbReference type="Gene3D" id="2.40.390.10">
    <property type="entry name" value="CV3147-like"/>
    <property type="match status" value="1"/>
</dbReference>
<dbReference type="Gene3D" id="3.40.1610.10">
    <property type="entry name" value="CV3147-like domain"/>
    <property type="match status" value="1"/>
</dbReference>
<evidence type="ECO:0000313" key="4">
    <source>
        <dbReference type="Proteomes" id="UP000050515"/>
    </source>
</evidence>
<dbReference type="InterPro" id="IPR048350">
    <property type="entry name" value="S-Me-THD-like_C"/>
</dbReference>
<sequence length="201" mass="21900">YYEHALEKKVDYLTPIEIGGVNSTIPLVVSALTGKPVLDGDGEGRAFPELQMVTFHLGGVQASPVTMSDERGNTNIIIATDNHWAERIARSVTVRFGGSAYISLYHMTADIYKKWAIKNTITKCIAIGTAILDAKKGGRNILDSLLDEISGILIFTGKIIEVQRKVENGFAKGTAIIEGSGDFNGKKMKIDFQNENLIAEI</sequence>
<dbReference type="RefSeq" id="WP_157438765.1">
    <property type="nucleotide sequence ID" value="NZ_LJCQ01000302.1"/>
</dbReference>
<evidence type="ECO:0000259" key="1">
    <source>
        <dbReference type="Pfam" id="PF06032"/>
    </source>
</evidence>
<name>A0A0P9D1B9_9ARCH</name>
<feature type="domain" description="S-Me-THD N-terminal" evidence="1">
    <location>
        <begin position="3"/>
        <end position="77"/>
    </location>
</feature>
<organism evidence="3 4">
    <name type="scientific">Acidiplasma aeolicum</name>
    <dbReference type="NCBI Taxonomy" id="507754"/>
    <lineage>
        <taxon>Archaea</taxon>
        <taxon>Methanobacteriati</taxon>
        <taxon>Thermoplasmatota</taxon>
        <taxon>Thermoplasmata</taxon>
        <taxon>Thermoplasmatales</taxon>
        <taxon>Ferroplasmaceae</taxon>
        <taxon>Acidiplasma</taxon>
    </lineage>
</organism>
<dbReference type="SUPFAM" id="SSF160991">
    <property type="entry name" value="CV3147-like"/>
    <property type="match status" value="1"/>
</dbReference>
<dbReference type="InterPro" id="IPR024071">
    <property type="entry name" value="S-Me-THD_C_sf"/>
</dbReference>
<dbReference type="Pfam" id="PF20906">
    <property type="entry name" value="S-Me-THD_C"/>
    <property type="match status" value="1"/>
</dbReference>
<feature type="non-terminal residue" evidence="3">
    <location>
        <position position="1"/>
    </location>
</feature>
<protein>
    <submittedName>
        <fullName evidence="3">Uncharacterized protein</fullName>
    </submittedName>
</protein>
<proteinExistence type="predicted"/>
<feature type="domain" description="S-Me-THD-like C-terminal" evidence="2">
    <location>
        <begin position="81"/>
        <end position="200"/>
    </location>
</feature>
<reference evidence="3 4" key="1">
    <citation type="submission" date="2015-09" db="EMBL/GenBank/DDBJ databases">
        <title>Draft genome sequence of Acidiplasma aeolicum DSM 18409.</title>
        <authorList>
            <person name="Hemp J."/>
        </authorList>
    </citation>
    <scope>NUCLEOTIDE SEQUENCE [LARGE SCALE GENOMIC DNA]</scope>
    <source>
        <strain evidence="3 4">V</strain>
    </source>
</reference>
<comment type="caution">
    <text evidence="3">The sequence shown here is derived from an EMBL/GenBank/DDBJ whole genome shotgun (WGS) entry which is preliminary data.</text>
</comment>
<accession>A0A0P9D1B9</accession>
<dbReference type="AlphaFoldDB" id="A0A0P9D1B9"/>
<dbReference type="EMBL" id="LJCQ01000302">
    <property type="protein sequence ID" value="KPV46104.1"/>
    <property type="molecule type" value="Genomic_DNA"/>
</dbReference>
<evidence type="ECO:0000259" key="2">
    <source>
        <dbReference type="Pfam" id="PF20906"/>
    </source>
</evidence>
<dbReference type="Pfam" id="PF06032">
    <property type="entry name" value="S-Me-THD_N"/>
    <property type="match status" value="1"/>
</dbReference>
<dbReference type="Proteomes" id="UP000050515">
    <property type="component" value="Unassembled WGS sequence"/>
</dbReference>
<dbReference type="InterPro" id="IPR010318">
    <property type="entry name" value="S-Me-THD_N"/>
</dbReference>
<dbReference type="InterPro" id="IPR027479">
    <property type="entry name" value="S-Me-THD_N_sf"/>
</dbReference>
<gene>
    <name evidence="3" type="ORF">SE19_07025</name>
</gene>
<feature type="non-terminal residue" evidence="3">
    <location>
        <position position="201"/>
    </location>
</feature>